<dbReference type="Proteomes" id="UP001596303">
    <property type="component" value="Unassembled WGS sequence"/>
</dbReference>
<dbReference type="PANTHER" id="PTHR36529:SF1">
    <property type="entry name" value="GLYCOSYLTRANSFERASE"/>
    <property type="match status" value="1"/>
</dbReference>
<keyword evidence="2" id="KW-1185">Reference proteome</keyword>
<evidence type="ECO:0000313" key="2">
    <source>
        <dbReference type="Proteomes" id="UP001596303"/>
    </source>
</evidence>
<dbReference type="PANTHER" id="PTHR36529">
    <property type="entry name" value="SLL1095 PROTEIN"/>
    <property type="match status" value="1"/>
</dbReference>
<dbReference type="EMBL" id="JBHSSW010000004">
    <property type="protein sequence ID" value="MFC6197246.1"/>
    <property type="molecule type" value="Genomic_DNA"/>
</dbReference>
<dbReference type="InterPro" id="IPR018641">
    <property type="entry name" value="Trfase_1_rSAM/seldom-assoc"/>
</dbReference>
<protein>
    <submittedName>
        <fullName evidence="1">TIGR04282 family arsenosugar biosynthesis glycosyltransferase</fullName>
    </submittedName>
</protein>
<name>A0ABW1S6V7_9PROT</name>
<proteinExistence type="predicted"/>
<organism evidence="1 2">
    <name type="scientific">Ponticaulis profundi</name>
    <dbReference type="NCBI Taxonomy" id="2665222"/>
    <lineage>
        <taxon>Bacteria</taxon>
        <taxon>Pseudomonadati</taxon>
        <taxon>Pseudomonadota</taxon>
        <taxon>Alphaproteobacteria</taxon>
        <taxon>Hyphomonadales</taxon>
        <taxon>Hyphomonadaceae</taxon>
        <taxon>Ponticaulis</taxon>
    </lineage>
</organism>
<evidence type="ECO:0000313" key="1">
    <source>
        <dbReference type="EMBL" id="MFC6197246.1"/>
    </source>
</evidence>
<dbReference type="InterPro" id="IPR029044">
    <property type="entry name" value="Nucleotide-diphossugar_trans"/>
</dbReference>
<comment type="caution">
    <text evidence="1">The sequence shown here is derived from an EMBL/GenBank/DDBJ whole genome shotgun (WGS) entry which is preliminary data.</text>
</comment>
<dbReference type="Gene3D" id="3.90.550.10">
    <property type="entry name" value="Spore Coat Polysaccharide Biosynthesis Protein SpsA, Chain A"/>
    <property type="match status" value="1"/>
</dbReference>
<dbReference type="RefSeq" id="WP_377375853.1">
    <property type="nucleotide sequence ID" value="NZ_JBHSSW010000004.1"/>
</dbReference>
<dbReference type="NCBIfam" id="TIGR04282">
    <property type="entry name" value="glyco_like_cofC"/>
    <property type="match status" value="1"/>
</dbReference>
<dbReference type="Pfam" id="PF09837">
    <property type="entry name" value="DUF2064"/>
    <property type="match status" value="1"/>
</dbReference>
<reference evidence="2" key="1">
    <citation type="journal article" date="2019" name="Int. J. Syst. Evol. Microbiol.">
        <title>The Global Catalogue of Microorganisms (GCM) 10K type strain sequencing project: providing services to taxonomists for standard genome sequencing and annotation.</title>
        <authorList>
            <consortium name="The Broad Institute Genomics Platform"/>
            <consortium name="The Broad Institute Genome Sequencing Center for Infectious Disease"/>
            <person name="Wu L."/>
            <person name="Ma J."/>
        </authorList>
    </citation>
    <scope>NUCLEOTIDE SEQUENCE [LARGE SCALE GENOMIC DNA]</scope>
    <source>
        <strain evidence="2">CGMCC-1.15741</strain>
    </source>
</reference>
<dbReference type="SUPFAM" id="SSF53448">
    <property type="entry name" value="Nucleotide-diphospho-sugar transferases"/>
    <property type="match status" value="1"/>
</dbReference>
<sequence>MPSNTLFIFAKPNRMGQAKTRLARDIGRVEAQRLNAMATSRVLRNAKSPRWHTVLMVAPDLAVWSRQPAWPNSIDRLPQGSGNLGDRMTRAFDAAPLGKVIFLGTDQPDLKKIDLLETLKALQTHHAVFGPADDGGFWLFGMRKGISTSAPFQNVRWSTEHALADVRANLHRQSIAYLEQRIDLDDAKAVKNWRSRTKA</sequence>
<gene>
    <name evidence="1" type="ORF">ACFQDM_04110</name>
</gene>
<accession>A0ABW1S6V7</accession>